<accession>A0A1A8FMM4</accession>
<feature type="non-terminal residue" evidence="1">
    <location>
        <position position="62"/>
    </location>
</feature>
<proteinExistence type="predicted"/>
<dbReference type="AlphaFoldDB" id="A0A1A8FMM4"/>
<gene>
    <name evidence="1" type="primary">STOML3</name>
</gene>
<dbReference type="EMBL" id="HAEB01013581">
    <property type="protein sequence ID" value="SBQ60108.1"/>
    <property type="molecule type" value="Transcribed_RNA"/>
</dbReference>
<name>A0A1A8FMM4_9TELE</name>
<feature type="non-terminal residue" evidence="1">
    <location>
        <position position="1"/>
    </location>
</feature>
<sequence>FPLFPPWEKKSFLEKIKSGIFLFSGLFFVLPCTDSFVKVDLRTVSFDIPPQEVSFPLDGHLI</sequence>
<reference evidence="1" key="2">
    <citation type="submission" date="2016-06" db="EMBL/GenBank/DDBJ databases">
        <title>The genome of a short-lived fish provides insights into sex chromosome evolution and the genetic control of aging.</title>
        <authorList>
            <person name="Reichwald K."/>
            <person name="Felder M."/>
            <person name="Petzold A."/>
            <person name="Koch P."/>
            <person name="Groth M."/>
            <person name="Platzer M."/>
        </authorList>
    </citation>
    <scope>NUCLEOTIDE SEQUENCE</scope>
    <source>
        <tissue evidence="1">Brain</tissue>
    </source>
</reference>
<protein>
    <submittedName>
        <fullName evidence="1">Stomatin (EPB72)-like 3</fullName>
    </submittedName>
</protein>
<reference evidence="1" key="1">
    <citation type="submission" date="2016-05" db="EMBL/GenBank/DDBJ databases">
        <authorList>
            <person name="Lavstsen T."/>
            <person name="Jespersen J.S."/>
        </authorList>
    </citation>
    <scope>NUCLEOTIDE SEQUENCE</scope>
    <source>
        <tissue evidence="1">Brain</tissue>
    </source>
</reference>
<organism evidence="1">
    <name type="scientific">Nothobranchius korthausae</name>
    <dbReference type="NCBI Taxonomy" id="1143690"/>
    <lineage>
        <taxon>Eukaryota</taxon>
        <taxon>Metazoa</taxon>
        <taxon>Chordata</taxon>
        <taxon>Craniata</taxon>
        <taxon>Vertebrata</taxon>
        <taxon>Euteleostomi</taxon>
        <taxon>Actinopterygii</taxon>
        <taxon>Neopterygii</taxon>
        <taxon>Teleostei</taxon>
        <taxon>Neoteleostei</taxon>
        <taxon>Acanthomorphata</taxon>
        <taxon>Ovalentaria</taxon>
        <taxon>Atherinomorphae</taxon>
        <taxon>Cyprinodontiformes</taxon>
        <taxon>Nothobranchiidae</taxon>
        <taxon>Nothobranchius</taxon>
    </lineage>
</organism>
<evidence type="ECO:0000313" key="1">
    <source>
        <dbReference type="EMBL" id="SBQ60108.1"/>
    </source>
</evidence>